<dbReference type="AlphaFoldDB" id="A0A0S2K085"/>
<evidence type="ECO:0000256" key="2">
    <source>
        <dbReference type="SAM" id="Phobius"/>
    </source>
</evidence>
<protein>
    <submittedName>
        <fullName evidence="3">Uncharacterized protein</fullName>
    </submittedName>
</protein>
<sequence length="173" mass="20780">MKKVIYTYIEFFFLLWIMMCAPLFLVMITHYSGSEETLHRELIELKVDSAIYETKKVYCETFGSKSDQSNCNLRDPGAVKNERFIDDERHEENKEKHSFIKYYIYLTLFISSVYCFMQFYKGRTSTNESGHNMQIDLLKEVNKLLEEKNQKLIERNIQLEKMMLLYDIKSEEQ</sequence>
<evidence type="ECO:0000256" key="1">
    <source>
        <dbReference type="SAM" id="Coils"/>
    </source>
</evidence>
<accession>A0A0S2K085</accession>
<evidence type="ECO:0000313" key="4">
    <source>
        <dbReference type="Proteomes" id="UP000061457"/>
    </source>
</evidence>
<organism evidence="3 4">
    <name type="scientific">Pseudoalteromonas phenolica</name>
    <dbReference type="NCBI Taxonomy" id="161398"/>
    <lineage>
        <taxon>Bacteria</taxon>
        <taxon>Pseudomonadati</taxon>
        <taxon>Pseudomonadota</taxon>
        <taxon>Gammaproteobacteria</taxon>
        <taxon>Alteromonadales</taxon>
        <taxon>Pseudoalteromonadaceae</taxon>
        <taxon>Pseudoalteromonas</taxon>
    </lineage>
</organism>
<keyword evidence="2" id="KW-1133">Transmembrane helix</keyword>
<dbReference type="RefSeq" id="WP_058029486.1">
    <property type="nucleotide sequence ID" value="NZ_CP013187.1"/>
</dbReference>
<keyword evidence="2" id="KW-0472">Membrane</keyword>
<feature type="transmembrane region" description="Helical" evidence="2">
    <location>
        <begin position="12"/>
        <end position="32"/>
    </location>
</feature>
<feature type="coiled-coil region" evidence="1">
    <location>
        <begin position="135"/>
        <end position="162"/>
    </location>
</feature>
<evidence type="ECO:0000313" key="3">
    <source>
        <dbReference type="EMBL" id="ALO41776.1"/>
    </source>
</evidence>
<dbReference type="Proteomes" id="UP000061457">
    <property type="component" value="Chromosome I"/>
</dbReference>
<reference evidence="3 4" key="1">
    <citation type="submission" date="2015-11" db="EMBL/GenBank/DDBJ databases">
        <authorList>
            <person name="Zhang Y."/>
            <person name="Guo Z."/>
        </authorList>
    </citation>
    <scope>NUCLEOTIDE SEQUENCE [LARGE SCALE GENOMIC DNA]</scope>
    <source>
        <strain evidence="3 4">KCTC 12086</strain>
    </source>
</reference>
<name>A0A0S2K085_9GAMM</name>
<gene>
    <name evidence="3" type="ORF">PP2015_1262</name>
</gene>
<dbReference type="STRING" id="161398.PP2015_1262"/>
<keyword evidence="1" id="KW-0175">Coiled coil</keyword>
<dbReference type="EMBL" id="CP013187">
    <property type="protein sequence ID" value="ALO41776.1"/>
    <property type="molecule type" value="Genomic_DNA"/>
</dbReference>
<proteinExistence type="predicted"/>
<feature type="transmembrane region" description="Helical" evidence="2">
    <location>
        <begin position="102"/>
        <end position="120"/>
    </location>
</feature>
<keyword evidence="4" id="KW-1185">Reference proteome</keyword>
<keyword evidence="2" id="KW-0812">Transmembrane</keyword>
<dbReference type="KEGG" id="pphe:PP2015_1262"/>
<dbReference type="OrthoDB" id="6495095at2"/>
<dbReference type="PATRIC" id="fig|161398.10.peg.1285"/>